<evidence type="ECO:0008006" key="3">
    <source>
        <dbReference type="Google" id="ProtNLM"/>
    </source>
</evidence>
<dbReference type="AlphaFoldDB" id="A0A5C1AI51"/>
<accession>A0A5C1AI51</accession>
<keyword evidence="2" id="KW-1185">Reference proteome</keyword>
<dbReference type="KEGG" id="lrs:PX52LOC_04858"/>
<evidence type="ECO:0000313" key="1">
    <source>
        <dbReference type="EMBL" id="QEL17847.1"/>
    </source>
</evidence>
<gene>
    <name evidence="1" type="ORF">PX52LOC_04858</name>
</gene>
<dbReference type="Proteomes" id="UP000324974">
    <property type="component" value="Chromosome"/>
</dbReference>
<dbReference type="EMBL" id="CP042425">
    <property type="protein sequence ID" value="QEL17847.1"/>
    <property type="molecule type" value="Genomic_DNA"/>
</dbReference>
<evidence type="ECO:0000313" key="2">
    <source>
        <dbReference type="Proteomes" id="UP000324974"/>
    </source>
</evidence>
<proteinExistence type="predicted"/>
<reference evidence="2" key="1">
    <citation type="submission" date="2019-08" db="EMBL/GenBank/DDBJ databases">
        <title>Limnoglobus roseus gen. nov., sp. nov., a novel freshwater planctomycete with a giant genome from the family Gemmataceae.</title>
        <authorList>
            <person name="Kulichevskaya I.S."/>
            <person name="Naumoff D.G."/>
            <person name="Miroshnikov K."/>
            <person name="Ivanova A."/>
            <person name="Philippov D.A."/>
            <person name="Hakobyan A."/>
            <person name="Rijpstra I.C."/>
            <person name="Sinninghe Damste J.S."/>
            <person name="Liesack W."/>
            <person name="Dedysh S.N."/>
        </authorList>
    </citation>
    <scope>NUCLEOTIDE SEQUENCE [LARGE SCALE GENOMIC DNA]</scope>
    <source>
        <strain evidence="2">PX52</strain>
    </source>
</reference>
<dbReference type="RefSeq" id="WP_149112405.1">
    <property type="nucleotide sequence ID" value="NZ_CP042425.1"/>
</dbReference>
<name>A0A5C1AI51_9BACT</name>
<organism evidence="1 2">
    <name type="scientific">Limnoglobus roseus</name>
    <dbReference type="NCBI Taxonomy" id="2598579"/>
    <lineage>
        <taxon>Bacteria</taxon>
        <taxon>Pseudomonadati</taxon>
        <taxon>Planctomycetota</taxon>
        <taxon>Planctomycetia</taxon>
        <taxon>Gemmatales</taxon>
        <taxon>Gemmataceae</taxon>
        <taxon>Limnoglobus</taxon>
    </lineage>
</organism>
<protein>
    <recommendedName>
        <fullName evidence="3">DprA winged helix domain-containing protein</fullName>
    </recommendedName>
</protein>
<sequence length="81" mass="8894">MHLPQFLSWVEQRHRRLDSHISQADKIVPLLQQAGPTGMTRRQLTGAIDLEPSLVDALLSALLDSGQIRVAVVGGVHIYTA</sequence>